<dbReference type="KEGG" id="mde:101896767"/>
<dbReference type="SUPFAM" id="SSF89919">
    <property type="entry name" value="Ribosome-binding factor A, RbfA"/>
    <property type="match status" value="1"/>
</dbReference>
<dbReference type="Pfam" id="PF02033">
    <property type="entry name" value="RBFA"/>
    <property type="match status" value="1"/>
</dbReference>
<proteinExistence type="predicted"/>
<evidence type="ECO:0000313" key="1">
    <source>
        <dbReference type="EnsemblMetazoa" id="MDOA009615-PA"/>
    </source>
</evidence>
<dbReference type="InterPro" id="IPR023799">
    <property type="entry name" value="RbfA_dom_sf"/>
</dbReference>
<dbReference type="Gene3D" id="3.30.300.20">
    <property type="match status" value="1"/>
</dbReference>
<dbReference type="eggNOG" id="KOG4700">
    <property type="taxonomic scope" value="Eukaryota"/>
</dbReference>
<dbReference type="RefSeq" id="XP_005185588.2">
    <property type="nucleotide sequence ID" value="XM_005185531.4"/>
</dbReference>
<dbReference type="InterPro" id="IPR000238">
    <property type="entry name" value="RbfA"/>
</dbReference>
<accession>A0A1I8MY57</accession>
<dbReference type="PANTHER" id="PTHR14725:SF0">
    <property type="entry name" value="RIBOSOME-BINDING FACTOR A, MITOCHONDRIAL-RELATED"/>
    <property type="match status" value="1"/>
</dbReference>
<dbReference type="AlphaFoldDB" id="A0A1I8MY57"/>
<reference evidence="1" key="1">
    <citation type="submission" date="2020-05" db="UniProtKB">
        <authorList>
            <consortium name="EnsemblMetazoa"/>
        </authorList>
    </citation>
    <scope>IDENTIFICATION</scope>
    <source>
        <strain evidence="1">Aabys</strain>
    </source>
</reference>
<name>A0A1I8MY57_MUSDO</name>
<dbReference type="VEuPathDB" id="VectorBase:MDOMA2_005089"/>
<dbReference type="PANTHER" id="PTHR14725">
    <property type="entry name" value="RIBOSOME-BINDING FACTOR A, MITOCHONDRIAL-RELATED"/>
    <property type="match status" value="1"/>
</dbReference>
<gene>
    <name evidence="1" type="primary">101896767</name>
</gene>
<dbReference type="InterPro" id="IPR015946">
    <property type="entry name" value="KH_dom-like_a/b"/>
</dbReference>
<sequence>MLRNQQTICKCISKTINDQKRWLRLQNGALHNKSTSNVFKQGKIMGKLFGNRVQGSKKRWIPIADASASSNVVFKQSPFGGKTTNTGNGKNDSRRMTVLNKLFMKHITDLLATGEISEKILGKGLQVSRVKISQDFAYVNVFWVTTGDVAKDALLEQELLHCTGLLRHELSQLGLMGVVPRIKFVKDKMMSNIVQVESLLKNMDFGPEDENKEELEDYVKNATDVVKNEFYGNKVTTANAETTIQQHSGEDITAIPPVLGAKLPEMRHDVLGLDHKGIMLKILTKMRKSKQAWEQHQSANSIPPSEAEVVVTSTPPSESQLNRIQNKLAKAAENSEKFEAFLAKRRERKSTPERKKYRMVDHMIDGYSEDMKEYEFMSHRQRQLYEAEDYLHDEVEDEKKT</sequence>
<dbReference type="OrthoDB" id="418445at2759"/>
<evidence type="ECO:0008006" key="2">
    <source>
        <dbReference type="Google" id="ProtNLM"/>
    </source>
</evidence>
<dbReference type="EnsemblMetazoa" id="MDOA009615-RA">
    <property type="protein sequence ID" value="MDOA009615-PA"/>
    <property type="gene ID" value="MDOA009615"/>
</dbReference>
<organism evidence="1">
    <name type="scientific">Musca domestica</name>
    <name type="common">House fly</name>
    <dbReference type="NCBI Taxonomy" id="7370"/>
    <lineage>
        <taxon>Eukaryota</taxon>
        <taxon>Metazoa</taxon>
        <taxon>Ecdysozoa</taxon>
        <taxon>Arthropoda</taxon>
        <taxon>Hexapoda</taxon>
        <taxon>Insecta</taxon>
        <taxon>Pterygota</taxon>
        <taxon>Neoptera</taxon>
        <taxon>Endopterygota</taxon>
        <taxon>Diptera</taxon>
        <taxon>Brachycera</taxon>
        <taxon>Muscomorpha</taxon>
        <taxon>Muscoidea</taxon>
        <taxon>Muscidae</taxon>
        <taxon>Musca</taxon>
    </lineage>
</organism>
<dbReference type="STRING" id="7370.A0A1I8MY57"/>
<dbReference type="VEuPathDB" id="VectorBase:MDOA009615"/>
<protein>
    <recommendedName>
        <fullName evidence="2">Ribosome-binding factor A</fullName>
    </recommendedName>
</protein>
<dbReference type="InterPro" id="IPR039212">
    <property type="entry name" value="RBFA_mitochondrial"/>
</dbReference>
<dbReference type="GO" id="GO:0006364">
    <property type="term" value="P:rRNA processing"/>
    <property type="evidence" value="ECO:0007669"/>
    <property type="project" value="InterPro"/>
</dbReference>